<keyword evidence="2" id="KW-1185">Reference proteome</keyword>
<dbReference type="STRING" id="1178516.AWR27_01640"/>
<dbReference type="Gene3D" id="3.40.50.1110">
    <property type="entry name" value="SGNH hydrolase"/>
    <property type="match status" value="1"/>
</dbReference>
<gene>
    <name evidence="1" type="ORF">AWR27_01640</name>
</gene>
<reference evidence="1 2" key="1">
    <citation type="submission" date="2016-01" db="EMBL/GenBank/DDBJ databases">
        <authorList>
            <person name="Oliw E.H."/>
        </authorList>
    </citation>
    <scope>NUCLEOTIDE SEQUENCE [LARGE SCALE GENOMIC DNA]</scope>
    <source>
        <strain evidence="1 2">DY10</strain>
    </source>
</reference>
<sequence>MVVQRDTANRARLPVRGICPAQTSRIQARATALNGGQTTGWTIVTSPQATTFAGSLTVVGGWYQLDVQAISDDSTILANWTVGRVGAGEVFLVMGHSVAASEDKYAIPAATDDRATAIPLTDSLQHQRYNQTGSPNDLPSLNFTQFGEGVAPAPYGKGPYFWSRFAELVAQRTGVPVLVLNAAFGGTNLAMWWQSAQGVPFTHPFVRSAIGMPYANLKNALINYIPQTGVRAILADHGQNDFPNKDVMQLIGFYEGIIQQARTQLGFTIPVVVNRQTPFLTTDPQRHIRQVQQTVADQPGNYSGPDYDAGLQPTDRYDGIHLNASGQEKAAQLWANAISDAFLQTATPFTPDY</sequence>
<dbReference type="EMBL" id="CP014263">
    <property type="protein sequence ID" value="AQG78162.1"/>
    <property type="molecule type" value="Genomic_DNA"/>
</dbReference>
<dbReference type="GO" id="GO:0016788">
    <property type="term" value="F:hydrolase activity, acting on ester bonds"/>
    <property type="evidence" value="ECO:0007669"/>
    <property type="project" value="UniProtKB-ARBA"/>
</dbReference>
<protein>
    <recommendedName>
        <fullName evidence="3">Sialate O-acetylesterase domain-containing protein</fullName>
    </recommendedName>
</protein>
<organism evidence="1 2">
    <name type="scientific">Spirosoma montaniterrae</name>
    <dbReference type="NCBI Taxonomy" id="1178516"/>
    <lineage>
        <taxon>Bacteria</taxon>
        <taxon>Pseudomonadati</taxon>
        <taxon>Bacteroidota</taxon>
        <taxon>Cytophagia</taxon>
        <taxon>Cytophagales</taxon>
        <taxon>Cytophagaceae</taxon>
        <taxon>Spirosoma</taxon>
    </lineage>
</organism>
<evidence type="ECO:0008006" key="3">
    <source>
        <dbReference type="Google" id="ProtNLM"/>
    </source>
</evidence>
<dbReference type="Proteomes" id="UP000187941">
    <property type="component" value="Chromosome"/>
</dbReference>
<evidence type="ECO:0000313" key="1">
    <source>
        <dbReference type="EMBL" id="AQG78162.1"/>
    </source>
</evidence>
<accession>A0A1P9WS11</accession>
<name>A0A1P9WS11_9BACT</name>
<proteinExistence type="predicted"/>
<dbReference type="SUPFAM" id="SSF52266">
    <property type="entry name" value="SGNH hydrolase"/>
    <property type="match status" value="1"/>
</dbReference>
<dbReference type="KEGG" id="smon:AWR27_01640"/>
<dbReference type="AlphaFoldDB" id="A0A1P9WS11"/>
<dbReference type="InterPro" id="IPR036514">
    <property type="entry name" value="SGNH_hydro_sf"/>
</dbReference>
<evidence type="ECO:0000313" key="2">
    <source>
        <dbReference type="Proteomes" id="UP000187941"/>
    </source>
</evidence>